<name>M7TZU2_EUTLA</name>
<dbReference type="AlphaFoldDB" id="M7TZU2"/>
<feature type="domain" description="Enoyl reductase (ER)" evidence="3">
    <location>
        <begin position="27"/>
        <end position="363"/>
    </location>
</feature>
<dbReference type="GO" id="GO:0016651">
    <property type="term" value="F:oxidoreductase activity, acting on NAD(P)H"/>
    <property type="evidence" value="ECO:0007669"/>
    <property type="project" value="InterPro"/>
</dbReference>
<dbReference type="CDD" id="cd08249">
    <property type="entry name" value="enoyl_reductase_like"/>
    <property type="match status" value="1"/>
</dbReference>
<dbReference type="InterPro" id="IPR013154">
    <property type="entry name" value="ADH-like_N"/>
</dbReference>
<dbReference type="Pfam" id="PF08240">
    <property type="entry name" value="ADH_N"/>
    <property type="match status" value="1"/>
</dbReference>
<accession>M7TZU2</accession>
<dbReference type="OMA" id="TDFKHVD"/>
<dbReference type="InterPro" id="IPR011032">
    <property type="entry name" value="GroES-like_sf"/>
</dbReference>
<dbReference type="EMBL" id="KB705505">
    <property type="protein sequence ID" value="EMR72180.1"/>
    <property type="molecule type" value="Genomic_DNA"/>
</dbReference>
<comment type="similarity">
    <text evidence="1">Belongs to the zinc-containing alcohol dehydrogenase family.</text>
</comment>
<proteinExistence type="inferred from homology"/>
<sequence length="365" mass="38842">MKALVSKPHLLSRIGSLAFGKTIGGPGAAFQDHHPRPSITPDEILVKVRAVALNPTDYKHVDAISPPGCVIGCDYAGEVAEVGSNAARTWAVGDRVAGAVHGGLFPDRGAFAEYLKIDGDLAWKVPAGVDDTVAATFGVSAATAMHALNARLGLPWADEYKVGQEQKQQPAPTIFIYGGSTAAGLFTIQLAKLAGYTVVTTASPHSFDLVRSYGADDVFNYRENDVGDAIAKKYPNVGAGVDCFSEGNSFGICDTVLKNKGGKLITLLPFAKPKYPGVEHELIMSYTLFGRPFQWLPPIGPKFPALPDDRKALVRFYGSLPELVSKKIIKPLPITLEEGGWNGILTGLDKLRSGKVSGSKLVVKL</sequence>
<reference evidence="5" key="1">
    <citation type="journal article" date="2013" name="Genome Announc.">
        <title>Draft genome sequence of the grapevine dieback fungus Eutypa lata UCR-EL1.</title>
        <authorList>
            <person name="Blanco-Ulate B."/>
            <person name="Rolshausen P.E."/>
            <person name="Cantu D."/>
        </authorList>
    </citation>
    <scope>NUCLEOTIDE SEQUENCE [LARGE SCALE GENOMIC DNA]</scope>
    <source>
        <strain evidence="5">UCR-EL1</strain>
    </source>
</reference>
<dbReference type="Gene3D" id="3.90.180.10">
    <property type="entry name" value="Medium-chain alcohol dehydrogenases, catalytic domain"/>
    <property type="match status" value="1"/>
</dbReference>
<protein>
    <submittedName>
        <fullName evidence="4">Putative-like zinc binding protein</fullName>
    </submittedName>
</protein>
<dbReference type="SUPFAM" id="SSF51735">
    <property type="entry name" value="NAD(P)-binding Rossmann-fold domains"/>
    <property type="match status" value="1"/>
</dbReference>
<dbReference type="HOGENOM" id="CLU_026673_16_1_1"/>
<evidence type="ECO:0000256" key="1">
    <source>
        <dbReference type="ARBA" id="ARBA00008072"/>
    </source>
</evidence>
<dbReference type="PANTHER" id="PTHR45348:SF7">
    <property type="entry name" value="ZINC BINDING OXIDOREDUCTASE, PUTATIVE-RELATED"/>
    <property type="match status" value="1"/>
</dbReference>
<gene>
    <name evidence="4" type="ORF">UCREL1_769</name>
</gene>
<evidence type="ECO:0000259" key="3">
    <source>
        <dbReference type="SMART" id="SM00829"/>
    </source>
</evidence>
<organism evidence="4 5">
    <name type="scientific">Eutypa lata (strain UCR-EL1)</name>
    <name type="common">Grapevine dieback disease fungus</name>
    <name type="synonym">Eutypa armeniacae</name>
    <dbReference type="NCBI Taxonomy" id="1287681"/>
    <lineage>
        <taxon>Eukaryota</taxon>
        <taxon>Fungi</taxon>
        <taxon>Dikarya</taxon>
        <taxon>Ascomycota</taxon>
        <taxon>Pezizomycotina</taxon>
        <taxon>Sordariomycetes</taxon>
        <taxon>Xylariomycetidae</taxon>
        <taxon>Xylariales</taxon>
        <taxon>Diatrypaceae</taxon>
        <taxon>Eutypa</taxon>
    </lineage>
</organism>
<evidence type="ECO:0000313" key="4">
    <source>
        <dbReference type="EMBL" id="EMR72180.1"/>
    </source>
</evidence>
<dbReference type="Gene3D" id="3.40.50.720">
    <property type="entry name" value="NAD(P)-binding Rossmann-like Domain"/>
    <property type="match status" value="1"/>
</dbReference>
<dbReference type="InterPro" id="IPR020843">
    <property type="entry name" value="ER"/>
</dbReference>
<evidence type="ECO:0000256" key="2">
    <source>
        <dbReference type="ARBA" id="ARBA00023002"/>
    </source>
</evidence>
<dbReference type="SMART" id="SM00829">
    <property type="entry name" value="PKS_ER"/>
    <property type="match status" value="1"/>
</dbReference>
<dbReference type="SUPFAM" id="SSF50129">
    <property type="entry name" value="GroES-like"/>
    <property type="match status" value="1"/>
</dbReference>
<evidence type="ECO:0000313" key="5">
    <source>
        <dbReference type="Proteomes" id="UP000012174"/>
    </source>
</evidence>
<dbReference type="OrthoDB" id="9992527at2759"/>
<dbReference type="InterPro" id="IPR036291">
    <property type="entry name" value="NAD(P)-bd_dom_sf"/>
</dbReference>
<dbReference type="InterPro" id="IPR013149">
    <property type="entry name" value="ADH-like_C"/>
</dbReference>
<dbReference type="eggNOG" id="KOG1198">
    <property type="taxonomic scope" value="Eukaryota"/>
</dbReference>
<dbReference type="STRING" id="1287681.M7TZU2"/>
<dbReference type="KEGG" id="ela:UCREL1_769"/>
<dbReference type="Pfam" id="PF00107">
    <property type="entry name" value="ADH_zinc_N"/>
    <property type="match status" value="1"/>
</dbReference>
<dbReference type="PANTHER" id="PTHR45348">
    <property type="entry name" value="HYPOTHETICAL OXIDOREDUCTASE (EUROFUNG)"/>
    <property type="match status" value="1"/>
</dbReference>
<keyword evidence="2" id="KW-0560">Oxidoreductase</keyword>
<keyword evidence="5" id="KW-1185">Reference proteome</keyword>
<dbReference type="Proteomes" id="UP000012174">
    <property type="component" value="Unassembled WGS sequence"/>
</dbReference>
<dbReference type="InterPro" id="IPR047122">
    <property type="entry name" value="Trans-enoyl_RdTase-like"/>
</dbReference>